<accession>A0ABR1QPH0</accession>
<dbReference type="Pfam" id="PF07110">
    <property type="entry name" value="EthD"/>
    <property type="match status" value="1"/>
</dbReference>
<name>A0ABR1QPH0_9PEZI</name>
<comment type="caution">
    <text evidence="3">The sequence shown here is derived from an EMBL/GenBank/DDBJ whole genome shotgun (WGS) entry which is preliminary data.</text>
</comment>
<dbReference type="InterPro" id="IPR011008">
    <property type="entry name" value="Dimeric_a/b-barrel"/>
</dbReference>
<comment type="similarity">
    <text evidence="1">Belongs to the tpcK family.</text>
</comment>
<organism evidence="3 4">
    <name type="scientific">Apiospora aurea</name>
    <dbReference type="NCBI Taxonomy" id="335848"/>
    <lineage>
        <taxon>Eukaryota</taxon>
        <taxon>Fungi</taxon>
        <taxon>Dikarya</taxon>
        <taxon>Ascomycota</taxon>
        <taxon>Pezizomycotina</taxon>
        <taxon>Sordariomycetes</taxon>
        <taxon>Xylariomycetidae</taxon>
        <taxon>Amphisphaeriales</taxon>
        <taxon>Apiosporaceae</taxon>
        <taxon>Apiospora</taxon>
    </lineage>
</organism>
<evidence type="ECO:0000259" key="2">
    <source>
        <dbReference type="Pfam" id="PF07110"/>
    </source>
</evidence>
<dbReference type="NCBIfam" id="TIGR02118">
    <property type="entry name" value="EthD family reductase"/>
    <property type="match status" value="1"/>
</dbReference>
<evidence type="ECO:0000313" key="3">
    <source>
        <dbReference type="EMBL" id="KAK7961835.1"/>
    </source>
</evidence>
<protein>
    <recommendedName>
        <fullName evidence="2">EthD domain-containing protein</fullName>
    </recommendedName>
</protein>
<dbReference type="EMBL" id="JAQQWE010000002">
    <property type="protein sequence ID" value="KAK7961835.1"/>
    <property type="molecule type" value="Genomic_DNA"/>
</dbReference>
<proteinExistence type="inferred from homology"/>
<dbReference type="SUPFAM" id="SSF54909">
    <property type="entry name" value="Dimeric alpha+beta barrel"/>
    <property type="match status" value="1"/>
</dbReference>
<dbReference type="PANTHER" id="PTHR40260">
    <property type="entry name" value="BLR8190 PROTEIN"/>
    <property type="match status" value="1"/>
</dbReference>
<keyword evidence="4" id="KW-1185">Reference proteome</keyword>
<sequence length="104" mass="11363">MAPTLVNVIYPAAASADFNMDYYLSTHMPLVQKNWAPHGLKSWNVALLDKETSGYHVQAVLVFETAEGFRAAMSGDKEIMPDVANFTSTKPSIWIGAVSGQWSA</sequence>
<dbReference type="PANTHER" id="PTHR40260:SF2">
    <property type="entry name" value="BLR8190 PROTEIN"/>
    <property type="match status" value="1"/>
</dbReference>
<dbReference type="Proteomes" id="UP001391051">
    <property type="component" value="Unassembled WGS sequence"/>
</dbReference>
<gene>
    <name evidence="3" type="ORF">PG986_002660</name>
</gene>
<feature type="domain" description="EthD" evidence="2">
    <location>
        <begin position="18"/>
        <end position="89"/>
    </location>
</feature>
<dbReference type="Gene3D" id="3.30.70.100">
    <property type="match status" value="1"/>
</dbReference>
<dbReference type="GeneID" id="92071944"/>
<dbReference type="InterPro" id="IPR009799">
    <property type="entry name" value="EthD_dom"/>
</dbReference>
<dbReference type="RefSeq" id="XP_066703946.1">
    <property type="nucleotide sequence ID" value="XM_066838882.1"/>
</dbReference>
<evidence type="ECO:0000313" key="4">
    <source>
        <dbReference type="Proteomes" id="UP001391051"/>
    </source>
</evidence>
<evidence type="ECO:0000256" key="1">
    <source>
        <dbReference type="ARBA" id="ARBA00005986"/>
    </source>
</evidence>
<reference evidence="3 4" key="1">
    <citation type="submission" date="2023-01" db="EMBL/GenBank/DDBJ databases">
        <title>Analysis of 21 Apiospora genomes using comparative genomics revels a genus with tremendous synthesis potential of carbohydrate active enzymes and secondary metabolites.</title>
        <authorList>
            <person name="Sorensen T."/>
        </authorList>
    </citation>
    <scope>NUCLEOTIDE SEQUENCE [LARGE SCALE GENOMIC DNA]</scope>
    <source>
        <strain evidence="3 4">CBS 24483</strain>
    </source>
</reference>